<comment type="caution">
    <text evidence="1">The sequence shown here is derived from an EMBL/GenBank/DDBJ whole genome shotgun (WGS) entry which is preliminary data.</text>
</comment>
<name>X1RS76_9ZZZZ</name>
<gene>
    <name evidence="1" type="ORF">S06H3_66313</name>
</gene>
<proteinExistence type="predicted"/>
<feature type="non-terminal residue" evidence="1">
    <location>
        <position position="1"/>
    </location>
</feature>
<dbReference type="EMBL" id="BARV01045117">
    <property type="protein sequence ID" value="GAI66035.1"/>
    <property type="molecule type" value="Genomic_DNA"/>
</dbReference>
<sequence length="32" mass="3478">ELPFLRIQVLVTALSESLLHTLININSEVGGT</sequence>
<reference evidence="1" key="1">
    <citation type="journal article" date="2014" name="Front. Microbiol.">
        <title>High frequency of phylogenetically diverse reductive dehalogenase-homologous genes in deep subseafloor sedimentary metagenomes.</title>
        <authorList>
            <person name="Kawai M."/>
            <person name="Futagami T."/>
            <person name="Toyoda A."/>
            <person name="Takaki Y."/>
            <person name="Nishi S."/>
            <person name="Hori S."/>
            <person name="Arai W."/>
            <person name="Tsubouchi T."/>
            <person name="Morono Y."/>
            <person name="Uchiyama I."/>
            <person name="Ito T."/>
            <person name="Fujiyama A."/>
            <person name="Inagaki F."/>
            <person name="Takami H."/>
        </authorList>
    </citation>
    <scope>NUCLEOTIDE SEQUENCE</scope>
    <source>
        <strain evidence="1">Expedition CK06-06</strain>
    </source>
</reference>
<dbReference type="AlphaFoldDB" id="X1RS76"/>
<organism evidence="1">
    <name type="scientific">marine sediment metagenome</name>
    <dbReference type="NCBI Taxonomy" id="412755"/>
    <lineage>
        <taxon>unclassified sequences</taxon>
        <taxon>metagenomes</taxon>
        <taxon>ecological metagenomes</taxon>
    </lineage>
</organism>
<evidence type="ECO:0000313" key="1">
    <source>
        <dbReference type="EMBL" id="GAI66035.1"/>
    </source>
</evidence>
<protein>
    <submittedName>
        <fullName evidence="1">Uncharacterized protein</fullName>
    </submittedName>
</protein>
<accession>X1RS76</accession>